<comment type="caution">
    <text evidence="2">The sequence shown here is derived from an EMBL/GenBank/DDBJ whole genome shotgun (WGS) entry which is preliminary data.</text>
</comment>
<protein>
    <submittedName>
        <fullName evidence="2">Uncharacterized protein</fullName>
    </submittedName>
</protein>
<evidence type="ECO:0000313" key="2">
    <source>
        <dbReference type="EMBL" id="KAK4871561.1"/>
    </source>
</evidence>
<dbReference type="Proteomes" id="UP001353858">
    <property type="component" value="Unassembled WGS sequence"/>
</dbReference>
<sequence>MFLTDHELPTTSIDNIEDLTQELDLEVDNNKDMLDGEGNNSIPSQSNINNEVRKKANATLVDASRINKRGGSDEKRGPSKIKKRKIEKSKYFLSHAHMRFNRNLQKASLLTKVLNMAIMGRLTEYTTVMSCGENNMCYTPSWPSTHTVDVFSFYVKLLCTRRHT</sequence>
<gene>
    <name evidence="2" type="ORF">RN001_015685</name>
</gene>
<accession>A0AAN7S5S4</accession>
<feature type="compositionally biased region" description="Low complexity" evidence="1">
    <location>
        <begin position="39"/>
        <end position="50"/>
    </location>
</feature>
<keyword evidence="3" id="KW-1185">Reference proteome</keyword>
<name>A0AAN7S5S4_9COLE</name>
<proteinExistence type="predicted"/>
<dbReference type="EMBL" id="JARPUR010000008">
    <property type="protein sequence ID" value="KAK4871561.1"/>
    <property type="molecule type" value="Genomic_DNA"/>
</dbReference>
<organism evidence="2 3">
    <name type="scientific">Aquatica leii</name>
    <dbReference type="NCBI Taxonomy" id="1421715"/>
    <lineage>
        <taxon>Eukaryota</taxon>
        <taxon>Metazoa</taxon>
        <taxon>Ecdysozoa</taxon>
        <taxon>Arthropoda</taxon>
        <taxon>Hexapoda</taxon>
        <taxon>Insecta</taxon>
        <taxon>Pterygota</taxon>
        <taxon>Neoptera</taxon>
        <taxon>Endopterygota</taxon>
        <taxon>Coleoptera</taxon>
        <taxon>Polyphaga</taxon>
        <taxon>Elateriformia</taxon>
        <taxon>Elateroidea</taxon>
        <taxon>Lampyridae</taxon>
        <taxon>Luciolinae</taxon>
        <taxon>Aquatica</taxon>
    </lineage>
</organism>
<feature type="region of interest" description="Disordered" evidence="1">
    <location>
        <begin position="30"/>
        <end position="51"/>
    </location>
</feature>
<dbReference type="AlphaFoldDB" id="A0AAN7S5S4"/>
<evidence type="ECO:0000313" key="3">
    <source>
        <dbReference type="Proteomes" id="UP001353858"/>
    </source>
</evidence>
<reference evidence="3" key="1">
    <citation type="submission" date="2023-01" db="EMBL/GenBank/DDBJ databases">
        <title>Key to firefly adult light organ development and bioluminescence: homeobox transcription factors regulate luciferase expression and transportation to peroxisome.</title>
        <authorList>
            <person name="Fu X."/>
        </authorList>
    </citation>
    <scope>NUCLEOTIDE SEQUENCE [LARGE SCALE GENOMIC DNA]</scope>
</reference>
<evidence type="ECO:0000256" key="1">
    <source>
        <dbReference type="SAM" id="MobiDB-lite"/>
    </source>
</evidence>